<accession>A0A7W9ZH26</accession>
<keyword evidence="2 5" id="KW-0645">Protease</keyword>
<evidence type="ECO:0000313" key="7">
    <source>
        <dbReference type="EMBL" id="MBB6210492.1"/>
    </source>
</evidence>
<feature type="domain" description="PDZ" evidence="6">
    <location>
        <begin position="177"/>
        <end position="244"/>
    </location>
</feature>
<dbReference type="GO" id="GO:0007165">
    <property type="term" value="P:signal transduction"/>
    <property type="evidence" value="ECO:0007669"/>
    <property type="project" value="TreeGrafter"/>
</dbReference>
<dbReference type="InterPro" id="IPR036034">
    <property type="entry name" value="PDZ_sf"/>
</dbReference>
<dbReference type="InterPro" id="IPR029045">
    <property type="entry name" value="ClpP/crotonase-like_dom_sf"/>
</dbReference>
<dbReference type="SMART" id="SM00228">
    <property type="entry name" value="PDZ"/>
    <property type="match status" value="1"/>
</dbReference>
<evidence type="ECO:0000256" key="2">
    <source>
        <dbReference type="ARBA" id="ARBA00022670"/>
    </source>
</evidence>
<comment type="caution">
    <text evidence="7">The sequence shown here is derived from an EMBL/GenBank/DDBJ whole genome shotgun (WGS) entry which is preliminary data.</text>
</comment>
<proteinExistence type="inferred from homology"/>
<evidence type="ECO:0000313" key="8">
    <source>
        <dbReference type="Proteomes" id="UP000544872"/>
    </source>
</evidence>
<dbReference type="GO" id="GO:0006508">
    <property type="term" value="P:proteolysis"/>
    <property type="evidence" value="ECO:0007669"/>
    <property type="project" value="UniProtKB-KW"/>
</dbReference>
<evidence type="ECO:0000256" key="5">
    <source>
        <dbReference type="RuleBase" id="RU004404"/>
    </source>
</evidence>
<reference evidence="7 8" key="1">
    <citation type="submission" date="2020-08" db="EMBL/GenBank/DDBJ databases">
        <title>Genomic Encyclopedia of Type Strains, Phase IV (KMG-IV): sequencing the most valuable type-strain genomes for metagenomic binning, comparative biology and taxonomic classification.</title>
        <authorList>
            <person name="Goeker M."/>
        </authorList>
    </citation>
    <scope>NUCLEOTIDE SEQUENCE [LARGE SCALE GENOMIC DNA]</scope>
    <source>
        <strain evidence="7 8">DSM 11590</strain>
    </source>
</reference>
<evidence type="ECO:0000256" key="4">
    <source>
        <dbReference type="ARBA" id="ARBA00022825"/>
    </source>
</evidence>
<keyword evidence="3 5" id="KW-0378">Hydrolase</keyword>
<dbReference type="PANTHER" id="PTHR32060:SF30">
    <property type="entry name" value="CARBOXY-TERMINAL PROCESSING PROTEASE CTPA"/>
    <property type="match status" value="1"/>
</dbReference>
<evidence type="ECO:0000259" key="6">
    <source>
        <dbReference type="PROSITE" id="PS50106"/>
    </source>
</evidence>
<dbReference type="GO" id="GO:0004252">
    <property type="term" value="F:serine-type endopeptidase activity"/>
    <property type="evidence" value="ECO:0007669"/>
    <property type="project" value="UniProtKB-EC"/>
</dbReference>
<dbReference type="PROSITE" id="PS50106">
    <property type="entry name" value="PDZ"/>
    <property type="match status" value="1"/>
</dbReference>
<dbReference type="GO" id="GO:0030288">
    <property type="term" value="C:outer membrane-bounded periplasmic space"/>
    <property type="evidence" value="ECO:0007669"/>
    <property type="project" value="TreeGrafter"/>
</dbReference>
<dbReference type="InterPro" id="IPR001478">
    <property type="entry name" value="PDZ"/>
</dbReference>
<dbReference type="CDD" id="cd07560">
    <property type="entry name" value="Peptidase_S41_CPP"/>
    <property type="match status" value="1"/>
</dbReference>
<dbReference type="EMBL" id="JACIIX010000006">
    <property type="protein sequence ID" value="MBB6210492.1"/>
    <property type="molecule type" value="Genomic_DNA"/>
</dbReference>
<comment type="similarity">
    <text evidence="1 5">Belongs to the peptidase S41A family.</text>
</comment>
<dbReference type="AlphaFoldDB" id="A0A7W9ZH26"/>
<protein>
    <submittedName>
        <fullName evidence="7">Carboxyl-terminal processing protease</fullName>
        <ecNumber evidence="7">3.4.21.102</ecNumber>
    </submittedName>
</protein>
<dbReference type="NCBIfam" id="TIGR00225">
    <property type="entry name" value="prc"/>
    <property type="match status" value="1"/>
</dbReference>
<dbReference type="SUPFAM" id="SSF50156">
    <property type="entry name" value="PDZ domain-like"/>
    <property type="match status" value="1"/>
</dbReference>
<organism evidence="7 8">
    <name type="scientific">Novispirillum itersonii</name>
    <name type="common">Aquaspirillum itersonii</name>
    <dbReference type="NCBI Taxonomy" id="189"/>
    <lineage>
        <taxon>Bacteria</taxon>
        <taxon>Pseudomonadati</taxon>
        <taxon>Pseudomonadota</taxon>
        <taxon>Alphaproteobacteria</taxon>
        <taxon>Rhodospirillales</taxon>
        <taxon>Novispirillaceae</taxon>
        <taxon>Novispirillum</taxon>
    </lineage>
</organism>
<dbReference type="EC" id="3.4.21.102" evidence="7"/>
<dbReference type="Pfam" id="PF03572">
    <property type="entry name" value="Peptidase_S41"/>
    <property type="match status" value="1"/>
</dbReference>
<dbReference type="Gene3D" id="3.90.226.10">
    <property type="entry name" value="2-enoyl-CoA Hydratase, Chain A, domain 1"/>
    <property type="match status" value="1"/>
</dbReference>
<dbReference type="Pfam" id="PF17820">
    <property type="entry name" value="PDZ_6"/>
    <property type="match status" value="1"/>
</dbReference>
<dbReference type="InterPro" id="IPR041489">
    <property type="entry name" value="PDZ_6"/>
</dbReference>
<keyword evidence="4 5" id="KW-0720">Serine protease</keyword>
<dbReference type="Proteomes" id="UP000544872">
    <property type="component" value="Unassembled WGS sequence"/>
</dbReference>
<dbReference type="SUPFAM" id="SSF52096">
    <property type="entry name" value="ClpP/crotonase"/>
    <property type="match status" value="1"/>
</dbReference>
<dbReference type="Gene3D" id="3.30.750.44">
    <property type="match status" value="1"/>
</dbReference>
<dbReference type="InterPro" id="IPR005151">
    <property type="entry name" value="Tail-specific_protease"/>
</dbReference>
<dbReference type="InterPro" id="IPR004447">
    <property type="entry name" value="Peptidase_S41A"/>
</dbReference>
<evidence type="ECO:0000256" key="1">
    <source>
        <dbReference type="ARBA" id="ARBA00009179"/>
    </source>
</evidence>
<name>A0A7W9ZH26_NOVIT</name>
<gene>
    <name evidence="7" type="ORF">FHS48_001908</name>
</gene>
<dbReference type="SMART" id="SM00245">
    <property type="entry name" value="TSPc"/>
    <property type="match status" value="1"/>
</dbReference>
<dbReference type="PANTHER" id="PTHR32060">
    <property type="entry name" value="TAIL-SPECIFIC PROTEASE"/>
    <property type="match status" value="1"/>
</dbReference>
<dbReference type="Gene3D" id="2.30.42.10">
    <property type="match status" value="1"/>
</dbReference>
<sequence>MAAGTVDRIIRPAPPHRWPLRIRRVALIGLWVLMAAPVMAAAPAEPPPFSRDEAMRMIGFTFDVIAERHLEALSGRTLALDTLKGLTTLDPSVSVRADSDWVQLLDERGVVASYSAPADTSLSAWTRVTVDVTQAAQKISHPISEAHAEEIYQALIDALLSTLDPYSRYAGQSEAAENRANRNGFGGIGIRYVLEDGKLSITEVMSDTPASDAGLKPGDAVVSIDGTPIMKLGGTLEAARQRLRGPINSPVTLSVERTEGKARPRLMEVSLRRGLVVPQTVFMVSDSDGIGHIRISGFNHRTAKALEEVVSAAMQQKHLTGLLLDLRGNPGGLLDQAVAAADLFMDRGKIVTTRGRHPEAMQSYTAHPDDISKGLPIVVLVDGKSASAAEILATALEDSGRAVVAGTSTYGKGTVQTVIRLPNDGELTLTWSRFHSPTGYALEGLGVMPGVCVYDQGMTPDLSVQALAHSTSDLESFNMQWRTVATGDATGRAALRGRCPPGNHAGWNVDVAVGKALLRNGPAYGQAQTVLTPPDDTASLHR</sequence>
<dbReference type="RefSeq" id="WP_184263327.1">
    <property type="nucleotide sequence ID" value="NZ_JACIIX010000006.1"/>
</dbReference>
<keyword evidence="8" id="KW-1185">Reference proteome</keyword>
<evidence type="ECO:0000256" key="3">
    <source>
        <dbReference type="ARBA" id="ARBA00022801"/>
    </source>
</evidence>
<dbReference type="CDD" id="cd06782">
    <property type="entry name" value="cpPDZ_CPP-like"/>
    <property type="match status" value="1"/>
</dbReference>